<dbReference type="GO" id="GO:0005524">
    <property type="term" value="F:ATP binding"/>
    <property type="evidence" value="ECO:0007669"/>
    <property type="project" value="UniProtKB-KW"/>
</dbReference>
<dbReference type="EC" id="6.2.1.3" evidence="13"/>
<reference evidence="15" key="1">
    <citation type="journal article" date="2012" name="Nature">
        <title>The oyster genome reveals stress adaptation and complexity of shell formation.</title>
        <authorList>
            <person name="Zhang G."/>
            <person name="Fang X."/>
            <person name="Guo X."/>
            <person name="Li L."/>
            <person name="Luo R."/>
            <person name="Xu F."/>
            <person name="Yang P."/>
            <person name="Zhang L."/>
            <person name="Wang X."/>
            <person name="Qi H."/>
            <person name="Xiong Z."/>
            <person name="Que H."/>
            <person name="Xie Y."/>
            <person name="Holland P.W."/>
            <person name="Paps J."/>
            <person name="Zhu Y."/>
            <person name="Wu F."/>
            <person name="Chen Y."/>
            <person name="Wang J."/>
            <person name="Peng C."/>
            <person name="Meng J."/>
            <person name="Yang L."/>
            <person name="Liu J."/>
            <person name="Wen B."/>
            <person name="Zhang N."/>
            <person name="Huang Z."/>
            <person name="Zhu Q."/>
            <person name="Feng Y."/>
            <person name="Mount A."/>
            <person name="Hedgecock D."/>
            <person name="Xu Z."/>
            <person name="Liu Y."/>
            <person name="Domazet-Loso T."/>
            <person name="Du Y."/>
            <person name="Sun X."/>
            <person name="Zhang S."/>
            <person name="Liu B."/>
            <person name="Cheng P."/>
            <person name="Jiang X."/>
            <person name="Li J."/>
            <person name="Fan D."/>
            <person name="Wang W."/>
            <person name="Fu W."/>
            <person name="Wang T."/>
            <person name="Wang B."/>
            <person name="Zhang J."/>
            <person name="Peng Z."/>
            <person name="Li Y."/>
            <person name="Li N."/>
            <person name="Wang J."/>
            <person name="Chen M."/>
            <person name="He Y."/>
            <person name="Tan F."/>
            <person name="Song X."/>
            <person name="Zheng Q."/>
            <person name="Huang R."/>
            <person name="Yang H."/>
            <person name="Du X."/>
            <person name="Chen L."/>
            <person name="Yang M."/>
            <person name="Gaffney P.M."/>
            <person name="Wang S."/>
            <person name="Luo L."/>
            <person name="She Z."/>
            <person name="Ming Y."/>
            <person name="Huang W."/>
            <person name="Zhang S."/>
            <person name="Huang B."/>
            <person name="Zhang Y."/>
            <person name="Qu T."/>
            <person name="Ni P."/>
            <person name="Miao G."/>
            <person name="Wang J."/>
            <person name="Wang Q."/>
            <person name="Steinberg C.E."/>
            <person name="Wang H."/>
            <person name="Li N."/>
            <person name="Qian L."/>
            <person name="Zhang G."/>
            <person name="Li Y."/>
            <person name="Yang H."/>
            <person name="Liu X."/>
            <person name="Wang J."/>
            <person name="Yin Y."/>
            <person name="Wang J."/>
        </authorList>
    </citation>
    <scope>NUCLEOTIDE SEQUENCE [LARGE SCALE GENOMIC DNA]</scope>
    <source>
        <strain evidence="15">05x7-T-G4-1.051#20</strain>
    </source>
</reference>
<dbReference type="Pfam" id="PF00501">
    <property type="entry name" value="AMP-binding"/>
    <property type="match status" value="1"/>
</dbReference>
<evidence type="ECO:0000256" key="3">
    <source>
        <dbReference type="ARBA" id="ARBA00022741"/>
    </source>
</evidence>
<evidence type="ECO:0000259" key="14">
    <source>
        <dbReference type="Pfam" id="PF00501"/>
    </source>
</evidence>
<gene>
    <name evidence="15" type="ORF">CGI_10007209</name>
</gene>
<organism evidence="15">
    <name type="scientific">Magallana gigas</name>
    <name type="common">Pacific oyster</name>
    <name type="synonym">Crassostrea gigas</name>
    <dbReference type="NCBI Taxonomy" id="29159"/>
    <lineage>
        <taxon>Eukaryota</taxon>
        <taxon>Metazoa</taxon>
        <taxon>Spiralia</taxon>
        <taxon>Lophotrochozoa</taxon>
        <taxon>Mollusca</taxon>
        <taxon>Bivalvia</taxon>
        <taxon>Autobranchia</taxon>
        <taxon>Pteriomorphia</taxon>
        <taxon>Ostreida</taxon>
        <taxon>Ostreoidea</taxon>
        <taxon>Ostreidae</taxon>
        <taxon>Magallana</taxon>
    </lineage>
</organism>
<name>K1PUL2_MAGGI</name>
<dbReference type="InterPro" id="IPR000873">
    <property type="entry name" value="AMP-dep_synth/lig_dom"/>
</dbReference>
<keyword evidence="13" id="KW-0443">Lipid metabolism</keyword>
<dbReference type="EMBL" id="JH816839">
    <property type="protein sequence ID" value="EKC19995.1"/>
    <property type="molecule type" value="Genomic_DNA"/>
</dbReference>
<comment type="catalytic activity">
    <reaction evidence="10">
        <text>(5Z,8Z,11Z,14Z)-eicosatetraenoate + ATP + CoA = (5Z,8Z,11Z,14Z)-eicosatetraenoyl-CoA + AMP + diphosphate</text>
        <dbReference type="Rhea" id="RHEA:19713"/>
        <dbReference type="ChEBI" id="CHEBI:30616"/>
        <dbReference type="ChEBI" id="CHEBI:32395"/>
        <dbReference type="ChEBI" id="CHEBI:33019"/>
        <dbReference type="ChEBI" id="CHEBI:57287"/>
        <dbReference type="ChEBI" id="CHEBI:57368"/>
        <dbReference type="ChEBI" id="CHEBI:456215"/>
        <dbReference type="EC" id="6.2.1.15"/>
    </reaction>
    <physiologicalReaction direction="left-to-right" evidence="10">
        <dbReference type="Rhea" id="RHEA:19714"/>
    </physiologicalReaction>
</comment>
<evidence type="ECO:0000256" key="5">
    <source>
        <dbReference type="ARBA" id="ARBA00022840"/>
    </source>
</evidence>
<dbReference type="HOGENOM" id="CLU_000022_45_4_1"/>
<evidence type="ECO:0000313" key="15">
    <source>
        <dbReference type="EMBL" id="EKC19995.1"/>
    </source>
</evidence>
<accession>K1PUL2</accession>
<comment type="catalytic activity">
    <reaction evidence="11">
        <text>(E)-hexadec-2-enoate + ATP + CoA = (2E)-hexadecenoyl-CoA + AMP + diphosphate</text>
        <dbReference type="Rhea" id="RHEA:36139"/>
        <dbReference type="ChEBI" id="CHEBI:30616"/>
        <dbReference type="ChEBI" id="CHEBI:33019"/>
        <dbReference type="ChEBI" id="CHEBI:57287"/>
        <dbReference type="ChEBI" id="CHEBI:61526"/>
        <dbReference type="ChEBI" id="CHEBI:72745"/>
        <dbReference type="ChEBI" id="CHEBI:456215"/>
    </reaction>
    <physiologicalReaction direction="left-to-right" evidence="11">
        <dbReference type="Rhea" id="RHEA:36140"/>
    </physiologicalReaction>
</comment>
<evidence type="ECO:0000256" key="13">
    <source>
        <dbReference type="RuleBase" id="RU369030"/>
    </source>
</evidence>
<dbReference type="AlphaFoldDB" id="K1PUL2"/>
<comment type="catalytic activity">
    <reaction evidence="7">
        <text>a long-chain fatty acid + ATP + CoA = a long-chain fatty acyl-CoA + AMP + diphosphate</text>
        <dbReference type="Rhea" id="RHEA:15421"/>
        <dbReference type="ChEBI" id="CHEBI:30616"/>
        <dbReference type="ChEBI" id="CHEBI:33019"/>
        <dbReference type="ChEBI" id="CHEBI:57287"/>
        <dbReference type="ChEBI" id="CHEBI:57560"/>
        <dbReference type="ChEBI" id="CHEBI:83139"/>
        <dbReference type="ChEBI" id="CHEBI:456215"/>
        <dbReference type="EC" id="6.2.1.3"/>
    </reaction>
    <physiologicalReaction direction="left-to-right" evidence="7">
        <dbReference type="Rhea" id="RHEA:15422"/>
    </physiologicalReaction>
</comment>
<dbReference type="PANTHER" id="PTHR43272">
    <property type="entry name" value="LONG-CHAIN-FATTY-ACID--COA LIGASE"/>
    <property type="match status" value="1"/>
</dbReference>
<feature type="domain" description="AMP-dependent synthetase/ligase" evidence="14">
    <location>
        <begin position="209"/>
        <end position="614"/>
    </location>
</feature>
<evidence type="ECO:0000256" key="11">
    <source>
        <dbReference type="ARBA" id="ARBA00024565"/>
    </source>
</evidence>
<keyword evidence="4 13" id="KW-0276">Fatty acid metabolism</keyword>
<comment type="catalytic activity">
    <reaction evidence="12">
        <text>hexadecanoate + ATP + CoA = hexadecanoyl-CoA + AMP + diphosphate</text>
        <dbReference type="Rhea" id="RHEA:30751"/>
        <dbReference type="ChEBI" id="CHEBI:7896"/>
        <dbReference type="ChEBI" id="CHEBI:30616"/>
        <dbReference type="ChEBI" id="CHEBI:33019"/>
        <dbReference type="ChEBI" id="CHEBI:57287"/>
        <dbReference type="ChEBI" id="CHEBI:57379"/>
        <dbReference type="ChEBI" id="CHEBI:456215"/>
    </reaction>
    <physiologicalReaction direction="left-to-right" evidence="12">
        <dbReference type="Rhea" id="RHEA:30752"/>
    </physiologicalReaction>
</comment>
<dbReference type="InParanoid" id="K1PUL2"/>
<evidence type="ECO:0000256" key="8">
    <source>
        <dbReference type="ARBA" id="ARBA00024495"/>
    </source>
</evidence>
<evidence type="ECO:0000256" key="9">
    <source>
        <dbReference type="ARBA" id="ARBA00024532"/>
    </source>
</evidence>
<dbReference type="InterPro" id="IPR042099">
    <property type="entry name" value="ANL_N_sf"/>
</dbReference>
<evidence type="ECO:0000256" key="4">
    <source>
        <dbReference type="ARBA" id="ARBA00022832"/>
    </source>
</evidence>
<proteinExistence type="inferred from homology"/>
<evidence type="ECO:0000256" key="7">
    <source>
        <dbReference type="ARBA" id="ARBA00024484"/>
    </source>
</evidence>
<dbReference type="FunCoup" id="K1PUL2">
    <property type="interactions" value="518"/>
</dbReference>
<dbReference type="GO" id="GO:0005783">
    <property type="term" value="C:endoplasmic reticulum"/>
    <property type="evidence" value="ECO:0007669"/>
    <property type="project" value="TreeGrafter"/>
</dbReference>
<dbReference type="PROSITE" id="PS00455">
    <property type="entry name" value="AMP_BINDING"/>
    <property type="match status" value="1"/>
</dbReference>
<dbReference type="GO" id="GO:0047676">
    <property type="term" value="F:arachidonate-CoA ligase activity"/>
    <property type="evidence" value="ECO:0007669"/>
    <property type="project" value="UniProtKB-EC"/>
</dbReference>
<evidence type="ECO:0000256" key="2">
    <source>
        <dbReference type="ARBA" id="ARBA00022598"/>
    </source>
</evidence>
<dbReference type="InterPro" id="IPR020845">
    <property type="entry name" value="AMP-binding_CS"/>
</dbReference>
<comment type="catalytic activity">
    <reaction evidence="9">
        <text>15-hydroxy-(5Z,8Z,11Z,13E)-eicosatetraenoate + ATP + CoA = 15-hydroxy-(5Z,8Z,11Z,13E)-eicosatetraenoyl-CoA + AMP + diphosphate</text>
        <dbReference type="Rhea" id="RHEA:52116"/>
        <dbReference type="ChEBI" id="CHEBI:30616"/>
        <dbReference type="ChEBI" id="CHEBI:33019"/>
        <dbReference type="ChEBI" id="CHEBI:57287"/>
        <dbReference type="ChEBI" id="CHEBI:78832"/>
        <dbReference type="ChEBI" id="CHEBI:136409"/>
        <dbReference type="ChEBI" id="CHEBI:456215"/>
    </reaction>
    <physiologicalReaction direction="left-to-right" evidence="9">
        <dbReference type="Rhea" id="RHEA:52117"/>
    </physiologicalReaction>
</comment>
<keyword evidence="3 13" id="KW-0547">Nucleotide-binding</keyword>
<protein>
    <recommendedName>
        <fullName evidence="13">Long-chain-fatty-acid--CoA ligase</fullName>
        <ecNumber evidence="13">6.2.1.3</ecNumber>
    </recommendedName>
</protein>
<comment type="catalytic activity">
    <reaction evidence="8">
        <text>12-hydroxy-(5Z,8Z,10E,14Z)-eicosatetraenoate + ATP + CoA = 12-hydroxy-(5Z,8Z,10E,14Z)-eicosatetraenoyl-CoA + AMP + diphosphate</text>
        <dbReference type="Rhea" id="RHEA:52112"/>
        <dbReference type="ChEBI" id="CHEBI:30616"/>
        <dbReference type="ChEBI" id="CHEBI:33019"/>
        <dbReference type="ChEBI" id="CHEBI:57287"/>
        <dbReference type="ChEBI" id="CHEBI:90718"/>
        <dbReference type="ChEBI" id="CHEBI:136408"/>
        <dbReference type="ChEBI" id="CHEBI:456215"/>
    </reaction>
    <physiologicalReaction direction="left-to-right" evidence="8">
        <dbReference type="Rhea" id="RHEA:52113"/>
    </physiologicalReaction>
</comment>
<evidence type="ECO:0000256" key="1">
    <source>
        <dbReference type="ARBA" id="ARBA00006432"/>
    </source>
</evidence>
<dbReference type="InterPro" id="IPR045311">
    <property type="entry name" value="LC-FACS_euk"/>
</dbReference>
<keyword evidence="2 13" id="KW-0436">Ligase</keyword>
<evidence type="ECO:0000256" key="6">
    <source>
        <dbReference type="ARBA" id="ARBA00024469"/>
    </source>
</evidence>
<keyword evidence="5 13" id="KW-0067">ATP-binding</keyword>
<dbReference type="GO" id="GO:0016020">
    <property type="term" value="C:membrane"/>
    <property type="evidence" value="ECO:0007669"/>
    <property type="project" value="TreeGrafter"/>
</dbReference>
<dbReference type="SUPFAM" id="SSF56801">
    <property type="entry name" value="Acetyl-CoA synthetase-like"/>
    <property type="match status" value="1"/>
</dbReference>
<comment type="similarity">
    <text evidence="1 13">Belongs to the ATP-dependent AMP-binding enzyme family.</text>
</comment>
<dbReference type="Gene3D" id="3.40.50.12780">
    <property type="entry name" value="N-terminal domain of ligase-like"/>
    <property type="match status" value="1"/>
</dbReference>
<dbReference type="PANTHER" id="PTHR43272:SF107">
    <property type="entry name" value="LONG-CHAIN-FATTY-ACID--COA LIGASE 5"/>
    <property type="match status" value="1"/>
</dbReference>
<comment type="function">
    <text evidence="13">Catalyzes the conversion of long-chain fatty acids to their active form acyl-CoAs for both synthesis of cellular lipids, and degradation via beta-oxidation.</text>
</comment>
<comment type="catalytic activity">
    <reaction evidence="6">
        <text>5-hydroxy-(6E,8Z,11Z,14Z)-eicosatetraenoate + ATP + CoA = 5-hydroxy-(6E,8Z,11Z,14Z)-eicosatetraenoyl-CoA + AMP + diphosphate</text>
        <dbReference type="Rhea" id="RHEA:52108"/>
        <dbReference type="ChEBI" id="CHEBI:30616"/>
        <dbReference type="ChEBI" id="CHEBI:33019"/>
        <dbReference type="ChEBI" id="CHEBI:57287"/>
        <dbReference type="ChEBI" id="CHEBI:65341"/>
        <dbReference type="ChEBI" id="CHEBI:136407"/>
        <dbReference type="ChEBI" id="CHEBI:456215"/>
    </reaction>
    <physiologicalReaction direction="left-to-right" evidence="6">
        <dbReference type="Rhea" id="RHEA:52109"/>
    </physiologicalReaction>
</comment>
<dbReference type="CDD" id="cd05927">
    <property type="entry name" value="LC-FACS_euk"/>
    <property type="match status" value="1"/>
</dbReference>
<sequence>MAMSMAGAHVVVAASVDATTLHAPTSAPSHCIASKLVVPCGKTGTYAFDRHDTSAHCFGRKMAATEYCKEKIRNMDYLKLLGAGAVTLAAVTTTTFYYLTSRPQPIPLLCDLNDQTQEKDERYLLSFIEFACGEGMGNSQSIDLIVDPANQSEITDKNERSRMSKLCKNGKYLCEYEDGEVKTLYDAFKRGARVSNNGEAYGWKPSPSEPFQWISYNDVLVRAANVGAGLIAKGLKPENTTNVGIYSQNRVEYGITEQACYMYSMVLVPLYDTLGPEACTHIINQAEIKTVVCDKNVKVKAILNRIKETPDLESIILVEEPSEEMKELAQKHNIDLTSFAELEALGEKNPQEPKPAKPDDLCVLCYTSGTTGLPKGAMLTHRGTMATVVAAGAVLKPGGIDISPEDTLISYLPLAHSYERLLECYCVLNGARIGFFQGDVKLLLDDIKELQPTLFPSVPRLLNRIYDKVMSQINSGSGIKKKLFNMALASKENELKKSIIRNDSLWDKIVFKKIQASLGGKVKLITTGSAPLSPKVLHFLRCCAGCPVVEGYGQTECHAVCSVTLVGDPDTGNVGPPLPCCEIKLADVEEMNYYAKDNKGEVCIKGPNVFLGYYRDQAKTEEALDKDGWLHTGDIGQWLENGTLKIIDRKKNIFKLAQGEYIAPEKIENVYVRSPLVAQVFIHGESLKSSLVGVVVPDPEVLPGWAKTNLHVTQTMEELCANPDVKKQIMTDLTNIGKTGGLHSFEQVKDIFLYPEQFSVENGLLTPTFKAKRHELKLKFKSEIDEMYKNLYSLAAVVTVGDSNYARLTGVNKVLNMCVFILLLKSKMLLLLNFLFLRNTDVLRLDVIWKPHGKEIPYLQTLNTN</sequence>
<evidence type="ECO:0000256" key="12">
    <source>
        <dbReference type="ARBA" id="ARBA00049139"/>
    </source>
</evidence>
<evidence type="ECO:0000256" key="10">
    <source>
        <dbReference type="ARBA" id="ARBA00024548"/>
    </source>
</evidence>